<feature type="region of interest" description="Disordered" evidence="11">
    <location>
        <begin position="538"/>
        <end position="557"/>
    </location>
</feature>
<dbReference type="VEuPathDB" id="VectorBase:MDOA013074"/>
<dbReference type="PANTHER" id="PTHR22999:SF40">
    <property type="entry name" value="PX DOMAIN-CONTAINING PROTEIN KINASE-LIKE PROTEIN"/>
    <property type="match status" value="1"/>
</dbReference>
<dbReference type="Proteomes" id="UP001652621">
    <property type="component" value="Unplaced"/>
</dbReference>
<dbReference type="GO" id="GO:0005770">
    <property type="term" value="C:late endosome"/>
    <property type="evidence" value="ECO:0007669"/>
    <property type="project" value="TreeGrafter"/>
</dbReference>
<dbReference type="RefSeq" id="XP_005182743.1">
    <property type="nucleotide sequence ID" value="XM_005182686.3"/>
</dbReference>
<dbReference type="GO" id="GO:0005769">
    <property type="term" value="C:early endosome"/>
    <property type="evidence" value="ECO:0007669"/>
    <property type="project" value="TreeGrafter"/>
</dbReference>
<dbReference type="Gene3D" id="3.30.1520.10">
    <property type="entry name" value="Phox-like domain"/>
    <property type="match status" value="1"/>
</dbReference>
<evidence type="ECO:0000256" key="11">
    <source>
        <dbReference type="SAM" id="MobiDB-lite"/>
    </source>
</evidence>
<evidence type="ECO:0000259" key="12">
    <source>
        <dbReference type="PROSITE" id="PS50011"/>
    </source>
</evidence>
<dbReference type="PROSITE" id="PS50011">
    <property type="entry name" value="PROTEIN_KINASE_DOM"/>
    <property type="match status" value="1"/>
</dbReference>
<feature type="region of interest" description="Disordered" evidence="11">
    <location>
        <begin position="504"/>
        <end position="524"/>
    </location>
</feature>
<evidence type="ECO:0000256" key="7">
    <source>
        <dbReference type="ARBA" id="ARBA00054468"/>
    </source>
</evidence>
<dbReference type="InterPro" id="IPR051837">
    <property type="entry name" value="SortingNexin/PXDomain-PKLike"/>
</dbReference>
<dbReference type="FunFam" id="1.10.510.10:FF:000830">
    <property type="entry name" value="PX domain-containing serine/threonine kinase"/>
    <property type="match status" value="1"/>
</dbReference>
<dbReference type="GeneID" id="101887793"/>
<keyword evidence="4" id="KW-0963">Cytoplasm</keyword>
<feature type="compositionally biased region" description="Polar residues" evidence="11">
    <location>
        <begin position="562"/>
        <end position="573"/>
    </location>
</feature>
<dbReference type="InterPro" id="IPR000719">
    <property type="entry name" value="Prot_kinase_dom"/>
</dbReference>
<name>A0A1I8N9X1_MUSDO</name>
<dbReference type="PANTHER" id="PTHR22999">
    <property type="entry name" value="PX SERINE/THREONINE KINASE PXK"/>
    <property type="match status" value="1"/>
</dbReference>
<feature type="compositionally biased region" description="Polar residues" evidence="11">
    <location>
        <begin position="615"/>
        <end position="625"/>
    </location>
</feature>
<dbReference type="SMART" id="SM00312">
    <property type="entry name" value="PX"/>
    <property type="match status" value="1"/>
</dbReference>
<proteinExistence type="predicted"/>
<evidence type="ECO:0000256" key="9">
    <source>
        <dbReference type="ARBA" id="ARBA00076739"/>
    </source>
</evidence>
<reference evidence="14" key="1">
    <citation type="submission" date="2020-05" db="UniProtKB">
        <authorList>
            <consortium name="EnsemblMetazoa"/>
        </authorList>
    </citation>
    <scope>IDENTIFICATION</scope>
    <source>
        <strain evidence="14">Aabys</strain>
    </source>
</reference>
<evidence type="ECO:0000256" key="6">
    <source>
        <dbReference type="ARBA" id="ARBA00023203"/>
    </source>
</evidence>
<dbReference type="EnsemblMetazoa" id="MDOA013074-RA">
    <property type="protein sequence ID" value="MDOA013074-PA"/>
    <property type="gene ID" value="MDOA013074"/>
</dbReference>
<feature type="domain" description="Protein kinase" evidence="12">
    <location>
        <begin position="191"/>
        <end position="522"/>
    </location>
</feature>
<keyword evidence="15" id="KW-1185">Reference proteome</keyword>
<gene>
    <name evidence="14" type="primary">101887793</name>
    <name evidence="16" type="synonym">LOC101887793</name>
</gene>
<feature type="domain" description="PX" evidence="13">
    <location>
        <begin position="14"/>
        <end position="125"/>
    </location>
</feature>
<evidence type="ECO:0000313" key="14">
    <source>
        <dbReference type="EnsemblMetazoa" id="MDOA013074-PA"/>
    </source>
</evidence>
<evidence type="ECO:0000256" key="1">
    <source>
        <dbReference type="ARBA" id="ARBA00004202"/>
    </source>
</evidence>
<dbReference type="Gene3D" id="1.10.510.10">
    <property type="entry name" value="Transferase(Phosphotransferase) domain 1"/>
    <property type="match status" value="1"/>
</dbReference>
<keyword evidence="6" id="KW-0009">Actin-binding</keyword>
<evidence type="ECO:0000256" key="2">
    <source>
        <dbReference type="ARBA" id="ARBA00004496"/>
    </source>
</evidence>
<dbReference type="InterPro" id="IPR001683">
    <property type="entry name" value="PX_dom"/>
</dbReference>
<evidence type="ECO:0000256" key="5">
    <source>
        <dbReference type="ARBA" id="ARBA00023136"/>
    </source>
</evidence>
<dbReference type="GO" id="GO:0005524">
    <property type="term" value="F:ATP binding"/>
    <property type="evidence" value="ECO:0007669"/>
    <property type="project" value="InterPro"/>
</dbReference>
<comment type="function">
    <text evidence="7">Binds to and modulates brain Na,K-ATPase subunits ATP1B1 and ATP1B3 and may thereby participate in the regulation of electrical excitability and synaptic transmission. May not display kinase activity.</text>
</comment>
<dbReference type="PROSITE" id="PS50195">
    <property type="entry name" value="PX"/>
    <property type="match status" value="1"/>
</dbReference>
<evidence type="ECO:0000256" key="8">
    <source>
        <dbReference type="ARBA" id="ARBA00069935"/>
    </source>
</evidence>
<evidence type="ECO:0000256" key="10">
    <source>
        <dbReference type="SAM" id="Coils"/>
    </source>
</evidence>
<dbReference type="AlphaFoldDB" id="A0A1I8N9X1"/>
<dbReference type="GO" id="GO:0003779">
    <property type="term" value="F:actin binding"/>
    <property type="evidence" value="ECO:0007669"/>
    <property type="project" value="UniProtKB-KW"/>
</dbReference>
<dbReference type="GO" id="GO:0035091">
    <property type="term" value="F:phosphatidylinositol binding"/>
    <property type="evidence" value="ECO:0007669"/>
    <property type="project" value="InterPro"/>
</dbReference>
<evidence type="ECO:0000256" key="4">
    <source>
        <dbReference type="ARBA" id="ARBA00022490"/>
    </source>
</evidence>
<dbReference type="SUPFAM" id="SSF56112">
    <property type="entry name" value="Protein kinase-like (PK-like)"/>
    <property type="match status" value="1"/>
</dbReference>
<keyword evidence="3" id="KW-1003">Cell membrane</keyword>
<dbReference type="SMART" id="SM00220">
    <property type="entry name" value="S_TKc"/>
    <property type="match status" value="1"/>
</dbReference>
<dbReference type="GO" id="GO:0043271">
    <property type="term" value="P:negative regulation of monoatomic ion transport"/>
    <property type="evidence" value="ECO:0007669"/>
    <property type="project" value="TreeGrafter"/>
</dbReference>
<organism evidence="14">
    <name type="scientific">Musca domestica</name>
    <name type="common">House fly</name>
    <dbReference type="NCBI Taxonomy" id="7370"/>
    <lineage>
        <taxon>Eukaryota</taxon>
        <taxon>Metazoa</taxon>
        <taxon>Ecdysozoa</taxon>
        <taxon>Arthropoda</taxon>
        <taxon>Hexapoda</taxon>
        <taxon>Insecta</taxon>
        <taxon>Pterygota</taxon>
        <taxon>Neoptera</taxon>
        <taxon>Endopterygota</taxon>
        <taxon>Diptera</taxon>
        <taxon>Brachycera</taxon>
        <taxon>Muscomorpha</taxon>
        <taxon>Muscoidea</taxon>
        <taxon>Muscidae</taxon>
        <taxon>Musca</taxon>
    </lineage>
</organism>
<dbReference type="GO" id="GO:0004672">
    <property type="term" value="F:protein kinase activity"/>
    <property type="evidence" value="ECO:0007669"/>
    <property type="project" value="InterPro"/>
</dbReference>
<dbReference type="FunFam" id="3.30.1520.10:FF:000010">
    <property type="entry name" value="PX domain-containing protein kinase-like protein isoform X6"/>
    <property type="match status" value="1"/>
</dbReference>
<dbReference type="VEuPathDB" id="VectorBase:MDOMA2_003222"/>
<dbReference type="InterPro" id="IPR011009">
    <property type="entry name" value="Kinase-like_dom_sf"/>
</dbReference>
<feature type="coiled-coil region" evidence="10">
    <location>
        <begin position="468"/>
        <end position="495"/>
    </location>
</feature>
<dbReference type="Pfam" id="PF00787">
    <property type="entry name" value="PX"/>
    <property type="match status" value="1"/>
</dbReference>
<evidence type="ECO:0000313" key="15">
    <source>
        <dbReference type="Proteomes" id="UP001652621"/>
    </source>
</evidence>
<dbReference type="GO" id="GO:0045022">
    <property type="term" value="P:early endosome to late endosome transport"/>
    <property type="evidence" value="ECO:0007669"/>
    <property type="project" value="TreeGrafter"/>
</dbReference>
<dbReference type="GO" id="GO:0005886">
    <property type="term" value="C:plasma membrane"/>
    <property type="evidence" value="ECO:0007669"/>
    <property type="project" value="UniProtKB-SubCell"/>
</dbReference>
<dbReference type="InterPro" id="IPR036871">
    <property type="entry name" value="PX_dom_sf"/>
</dbReference>
<protein>
    <recommendedName>
        <fullName evidence="8">PX domain-containing protein kinase-like protein</fullName>
    </recommendedName>
    <alternativeName>
        <fullName evidence="9">Modulator of Na,K-ATPase</fullName>
    </alternativeName>
</protein>
<evidence type="ECO:0000256" key="3">
    <source>
        <dbReference type="ARBA" id="ARBA00022475"/>
    </source>
</evidence>
<feature type="region of interest" description="Disordered" evidence="11">
    <location>
        <begin position="167"/>
        <end position="213"/>
    </location>
</feature>
<dbReference type="OrthoDB" id="41200at2759"/>
<dbReference type="GO" id="GO:0008333">
    <property type="term" value="P:endosome to lysosome transport"/>
    <property type="evidence" value="ECO:0007669"/>
    <property type="project" value="TreeGrafter"/>
</dbReference>
<dbReference type="eggNOG" id="KOG2101">
    <property type="taxonomic scope" value="Eukaryota"/>
</dbReference>
<accession>A0A1I8N9X1</accession>
<evidence type="ECO:0000313" key="16">
    <source>
        <dbReference type="RefSeq" id="XP_005182743.1"/>
    </source>
</evidence>
<keyword evidence="10" id="KW-0175">Coiled coil</keyword>
<keyword evidence="5" id="KW-0472">Membrane</keyword>
<feature type="compositionally biased region" description="Polar residues" evidence="11">
    <location>
        <begin position="587"/>
        <end position="607"/>
    </location>
</feature>
<reference evidence="16" key="2">
    <citation type="submission" date="2025-04" db="UniProtKB">
        <authorList>
            <consortium name="RefSeq"/>
        </authorList>
    </citation>
    <scope>IDENTIFICATION</scope>
    <source>
        <strain evidence="16">Aabys</strain>
    </source>
</reference>
<sequence>MDIFGKRFEDEYRSDDTQEINCIIETAQEVNGHTEYLLRLSRGYLKQHTWRVLRRYNDFADLQKHLSISGINLPLPGKKFFGNMRPDFIAERRRELQIYINTVLMNPILASSLPAKRFVDPDSYSQSFHDQAVQNALLCLRSEGLWSLGTTLGAIGWRLRKHYFKVTPKPPDSKSSSKALVKSGSQTHAHVKQSSVTGSGSNGSKSDHANDSSHTEATELVLEWLEYGPDKYIEDKELGGILKCLVNMQHPNIESPKYAAHNENGCLVIRKFHKHGSLKDILCMATPKNPFLSKYGNPKGRTALSMKQVAIYGKQILDVLIFLHSKGYPYGHLHSGNIVIVDDCVKLLDVENYILGVPSFYRPFFVQHGKIYKSEAIDVYCFGHILFEMSMGYPMQESVARQITDCPDVLKHLLESILSKEACKSGLPSLEQLSNHEFFKEYSASETCRKSSEDDIARSQFKLSINAKEAIKLAIQKTENRLREEQKSVKNQKRIVRVQELMSCEEEKRKSKHKAKQDHKQLKLKQQISLQNSNGKVALASVGHGGGSITESSDTTSRSLNRMNSIIGNNDSQDMLHDIKSPPLTPSAYQTCNESETRQQQKTSLMQASPVVSVDRQSSSPNIASDENESAEPERSALLESICKFNRGSLRKIRSND</sequence>
<dbReference type="KEGG" id="mde:101887793"/>
<dbReference type="SUPFAM" id="SSF64268">
    <property type="entry name" value="PX domain"/>
    <property type="match status" value="1"/>
</dbReference>
<evidence type="ECO:0000259" key="13">
    <source>
        <dbReference type="PROSITE" id="PS50195"/>
    </source>
</evidence>
<comment type="subcellular location">
    <subcellularLocation>
        <location evidence="1">Cell membrane</location>
        <topology evidence="1">Peripheral membrane protein</topology>
    </subcellularLocation>
    <subcellularLocation>
        <location evidence="2">Cytoplasm</location>
    </subcellularLocation>
</comment>
<dbReference type="GO" id="GO:0006622">
    <property type="term" value="P:protein targeting to lysosome"/>
    <property type="evidence" value="ECO:0007669"/>
    <property type="project" value="TreeGrafter"/>
</dbReference>
<feature type="region of interest" description="Disordered" evidence="11">
    <location>
        <begin position="562"/>
        <end position="635"/>
    </location>
</feature>
<feature type="compositionally biased region" description="Polar residues" evidence="11">
    <location>
        <begin position="183"/>
        <end position="204"/>
    </location>
</feature>